<organism evidence="3 4">
    <name type="scientific">Lithocarpus litseifolius</name>
    <dbReference type="NCBI Taxonomy" id="425828"/>
    <lineage>
        <taxon>Eukaryota</taxon>
        <taxon>Viridiplantae</taxon>
        <taxon>Streptophyta</taxon>
        <taxon>Embryophyta</taxon>
        <taxon>Tracheophyta</taxon>
        <taxon>Spermatophyta</taxon>
        <taxon>Magnoliopsida</taxon>
        <taxon>eudicotyledons</taxon>
        <taxon>Gunneridae</taxon>
        <taxon>Pentapetalae</taxon>
        <taxon>rosids</taxon>
        <taxon>fabids</taxon>
        <taxon>Fagales</taxon>
        <taxon>Fagaceae</taxon>
        <taxon>Lithocarpus</taxon>
    </lineage>
</organism>
<evidence type="ECO:0000313" key="4">
    <source>
        <dbReference type="Proteomes" id="UP001459277"/>
    </source>
</evidence>
<feature type="compositionally biased region" description="Basic and acidic residues" evidence="1">
    <location>
        <begin position="1"/>
        <end position="26"/>
    </location>
</feature>
<gene>
    <name evidence="3" type="ORF">SO802_027083</name>
</gene>
<accession>A0AAW2C331</accession>
<dbReference type="GO" id="GO:0003676">
    <property type="term" value="F:nucleic acid binding"/>
    <property type="evidence" value="ECO:0007669"/>
    <property type="project" value="InterPro"/>
</dbReference>
<reference evidence="3 4" key="1">
    <citation type="submission" date="2024-01" db="EMBL/GenBank/DDBJ databases">
        <title>A telomere-to-telomere, gap-free genome of sweet tea (Lithocarpus litseifolius).</title>
        <authorList>
            <person name="Zhou J."/>
        </authorList>
    </citation>
    <scope>NUCLEOTIDE SEQUENCE [LARGE SCALE GENOMIC DNA]</scope>
    <source>
        <strain evidence="3">Zhou-2022a</strain>
        <tissue evidence="3">Leaf</tissue>
    </source>
</reference>
<dbReference type="Pfam" id="PF13456">
    <property type="entry name" value="RVT_3"/>
    <property type="match status" value="1"/>
</dbReference>
<name>A0AAW2C331_9ROSI</name>
<dbReference type="Proteomes" id="UP001459277">
    <property type="component" value="Unassembled WGS sequence"/>
</dbReference>
<dbReference type="EMBL" id="JAZDWU010000009">
    <property type="protein sequence ID" value="KAK9992098.1"/>
    <property type="molecule type" value="Genomic_DNA"/>
</dbReference>
<feature type="compositionally biased region" description="Low complexity" evidence="1">
    <location>
        <begin position="27"/>
        <end position="37"/>
    </location>
</feature>
<evidence type="ECO:0000256" key="1">
    <source>
        <dbReference type="SAM" id="MobiDB-lite"/>
    </source>
</evidence>
<dbReference type="GO" id="GO:0004523">
    <property type="term" value="F:RNA-DNA hybrid ribonuclease activity"/>
    <property type="evidence" value="ECO:0007669"/>
    <property type="project" value="InterPro"/>
</dbReference>
<comment type="caution">
    <text evidence="3">The sequence shown here is derived from an EMBL/GenBank/DDBJ whole genome shotgun (WGS) entry which is preliminary data.</text>
</comment>
<proteinExistence type="predicted"/>
<feature type="domain" description="RNase H type-1" evidence="2">
    <location>
        <begin position="67"/>
        <end position="134"/>
    </location>
</feature>
<protein>
    <recommendedName>
        <fullName evidence="2">RNase H type-1 domain-containing protein</fullName>
    </recommendedName>
</protein>
<dbReference type="AlphaFoldDB" id="A0AAW2C331"/>
<dbReference type="InterPro" id="IPR002156">
    <property type="entry name" value="RNaseH_domain"/>
</dbReference>
<keyword evidence="4" id="KW-1185">Reference proteome</keyword>
<feature type="region of interest" description="Disordered" evidence="1">
    <location>
        <begin position="1"/>
        <end position="37"/>
    </location>
</feature>
<evidence type="ECO:0000259" key="2">
    <source>
        <dbReference type="Pfam" id="PF13456"/>
    </source>
</evidence>
<evidence type="ECO:0000313" key="3">
    <source>
        <dbReference type="EMBL" id="KAK9992098.1"/>
    </source>
</evidence>
<sequence length="212" mass="23427">MNRFVQELEDREQSEAEMRKLKEDLNSKSSPLSSSSSSKALVDSECFRLYFKVVVSEERVRGIMVNVAGARVAICDPQGNLILEARKNVEAMVNGVVVSGEVAELQALIEALSKALALDLKSVTFFGDDYNCFSELHFGMALNFSCNSTSFPQHQVRVNLKSSKNLDNVENLDKTIGIPSLSSYAVQASSVNDDEDLHRKAGIQASLLWFKL</sequence>